<name>A0A8B8A4L4_CRAVI</name>
<dbReference type="RefSeq" id="XP_022286426.1">
    <property type="nucleotide sequence ID" value="XM_022430718.1"/>
</dbReference>
<gene>
    <name evidence="4" type="primary">LOC111099436</name>
</gene>
<protein>
    <submittedName>
        <fullName evidence="4">Uncharacterized protein LOC111099436</fullName>
    </submittedName>
</protein>
<keyword evidence="3" id="KW-1185">Reference proteome</keyword>
<keyword evidence="2" id="KW-0732">Signal</keyword>
<reference evidence="4" key="1">
    <citation type="submission" date="2025-08" db="UniProtKB">
        <authorList>
            <consortium name="RefSeq"/>
        </authorList>
    </citation>
    <scope>IDENTIFICATION</scope>
    <source>
        <tissue evidence="4">Whole sample</tissue>
    </source>
</reference>
<dbReference type="GeneID" id="111099436"/>
<feature type="transmembrane region" description="Helical" evidence="1">
    <location>
        <begin position="183"/>
        <end position="203"/>
    </location>
</feature>
<dbReference type="Proteomes" id="UP000694844">
    <property type="component" value="Chromosome 6"/>
</dbReference>
<feature type="chain" id="PRO_5034810822" evidence="2">
    <location>
        <begin position="23"/>
        <end position="237"/>
    </location>
</feature>
<evidence type="ECO:0000313" key="4">
    <source>
        <dbReference type="RefSeq" id="XP_022286426.1"/>
    </source>
</evidence>
<keyword evidence="1" id="KW-1133">Transmembrane helix</keyword>
<evidence type="ECO:0000256" key="1">
    <source>
        <dbReference type="SAM" id="Phobius"/>
    </source>
</evidence>
<evidence type="ECO:0000313" key="3">
    <source>
        <dbReference type="Proteomes" id="UP000694844"/>
    </source>
</evidence>
<proteinExistence type="predicted"/>
<accession>A0A8B8A4L4</accession>
<sequence length="237" mass="26333">MEYAFVFLKGVLLLHISKNVLLVNAGGCKASLATVSVVNRCPKTEEEWTTAAARKNCGNIKHNCVFIQYHCVMNTWRNKTIEVCAQSKNIVGNVCAEYNIGGARIQRNGNGVHCDSCPNSYNSTTSFKYQECYLKVRTTLSTKLQVTTNSLDIDFTTHREHLGTVNATSNIEHSSLNIEEGDVNTITIFAVCVVICLLLFILLKMRSTIWTTLSGIFRKALPASENDSLEQTLETEV</sequence>
<keyword evidence="1" id="KW-0812">Transmembrane</keyword>
<organism evidence="3 4">
    <name type="scientific">Crassostrea virginica</name>
    <name type="common">Eastern oyster</name>
    <dbReference type="NCBI Taxonomy" id="6565"/>
    <lineage>
        <taxon>Eukaryota</taxon>
        <taxon>Metazoa</taxon>
        <taxon>Spiralia</taxon>
        <taxon>Lophotrochozoa</taxon>
        <taxon>Mollusca</taxon>
        <taxon>Bivalvia</taxon>
        <taxon>Autobranchia</taxon>
        <taxon>Pteriomorphia</taxon>
        <taxon>Ostreida</taxon>
        <taxon>Ostreoidea</taxon>
        <taxon>Ostreidae</taxon>
        <taxon>Crassostrea</taxon>
    </lineage>
</organism>
<keyword evidence="1" id="KW-0472">Membrane</keyword>
<dbReference type="AlphaFoldDB" id="A0A8B8A4L4"/>
<evidence type="ECO:0000256" key="2">
    <source>
        <dbReference type="SAM" id="SignalP"/>
    </source>
</evidence>
<dbReference type="KEGG" id="cvn:111099436"/>
<feature type="signal peptide" evidence="2">
    <location>
        <begin position="1"/>
        <end position="22"/>
    </location>
</feature>